<name>A0A1D1YX27_9ARAE</name>
<keyword evidence="1" id="KW-0677">Repeat</keyword>
<gene>
    <name evidence="5" type="primary">Cnksr2_2</name>
    <name evidence="4" type="synonym">Cnksr2_0</name>
    <name evidence="3" type="synonym">Cnksr2_1</name>
    <name evidence="5" type="ORF">g.21905</name>
    <name evidence="4" type="ORF">g.21906</name>
    <name evidence="3" type="ORF">g.21908</name>
</gene>
<dbReference type="EMBL" id="GDJX01008766">
    <property type="protein sequence ID" value="JAT59170.1"/>
    <property type="molecule type" value="Transcribed_RNA"/>
</dbReference>
<evidence type="ECO:0000256" key="1">
    <source>
        <dbReference type="ARBA" id="ARBA00022737"/>
    </source>
</evidence>
<dbReference type="SUPFAM" id="SSF47769">
    <property type="entry name" value="SAM/Pointed domain"/>
    <property type="match status" value="1"/>
</dbReference>
<dbReference type="PROSITE" id="PS50105">
    <property type="entry name" value="SAM_DOMAIN"/>
    <property type="match status" value="1"/>
</dbReference>
<evidence type="ECO:0000313" key="3">
    <source>
        <dbReference type="EMBL" id="JAT42992.1"/>
    </source>
</evidence>
<dbReference type="SMART" id="SM00454">
    <property type="entry name" value="SAM"/>
    <property type="match status" value="1"/>
</dbReference>
<protein>
    <submittedName>
        <fullName evidence="5">Connector enhancer of kinase suppressor of ras 2</fullName>
    </submittedName>
</protein>
<reference evidence="5" key="1">
    <citation type="submission" date="2015-07" db="EMBL/GenBank/DDBJ databases">
        <title>Transcriptome Assembly of Anthurium amnicola.</title>
        <authorList>
            <person name="Suzuki J."/>
        </authorList>
    </citation>
    <scope>NUCLEOTIDE SEQUENCE</scope>
</reference>
<dbReference type="AlphaFoldDB" id="A0A1D1YX27"/>
<keyword evidence="5" id="KW-0418">Kinase</keyword>
<proteinExistence type="predicted"/>
<dbReference type="EMBL" id="GDJX01024944">
    <property type="protein sequence ID" value="JAT42992.1"/>
    <property type="molecule type" value="Transcribed_RNA"/>
</dbReference>
<dbReference type="Pfam" id="PF00536">
    <property type="entry name" value="SAM_1"/>
    <property type="match status" value="1"/>
</dbReference>
<sequence>MAKHPLEEENDWVVVKKQKITILVPPASPIQTKIAKSRIKQLQTKSKKEVDGRSCNLSKRFLQHSTPKKVKSSGNCFLHESQSYQDNTEALGMHKAIYPRGSSGGLLSVTSVKHKETCNHILGDSSLRKCSIARVVDVVHNAVSSTKDQFFSPSRFLETLRDRPRPLIGALPIVNLKLRASNLEKRLERFGGLRKYLASLGLNQFIQIIEREKIDKFQLVNLTMHKLKDMGAVAVGPRRKLLYAIDCLCQPYLKVS</sequence>
<feature type="domain" description="SAM" evidence="2">
    <location>
        <begin position="178"/>
        <end position="251"/>
    </location>
</feature>
<dbReference type="GO" id="GO:0016301">
    <property type="term" value="F:kinase activity"/>
    <property type="evidence" value="ECO:0007669"/>
    <property type="project" value="UniProtKB-KW"/>
</dbReference>
<dbReference type="CDD" id="cd09487">
    <property type="entry name" value="SAM_superfamily"/>
    <property type="match status" value="1"/>
</dbReference>
<accession>A0A1D1YX27</accession>
<evidence type="ECO:0000313" key="5">
    <source>
        <dbReference type="EMBL" id="JAT59170.1"/>
    </source>
</evidence>
<keyword evidence="5" id="KW-0808">Transferase</keyword>
<evidence type="ECO:0000313" key="4">
    <source>
        <dbReference type="EMBL" id="JAT54191.1"/>
    </source>
</evidence>
<evidence type="ECO:0000259" key="2">
    <source>
        <dbReference type="PROSITE" id="PS50105"/>
    </source>
</evidence>
<dbReference type="InterPro" id="IPR001660">
    <property type="entry name" value="SAM"/>
</dbReference>
<organism evidence="5">
    <name type="scientific">Anthurium amnicola</name>
    <dbReference type="NCBI Taxonomy" id="1678845"/>
    <lineage>
        <taxon>Eukaryota</taxon>
        <taxon>Viridiplantae</taxon>
        <taxon>Streptophyta</taxon>
        <taxon>Embryophyta</taxon>
        <taxon>Tracheophyta</taxon>
        <taxon>Spermatophyta</taxon>
        <taxon>Magnoliopsida</taxon>
        <taxon>Liliopsida</taxon>
        <taxon>Araceae</taxon>
        <taxon>Pothoideae</taxon>
        <taxon>Potheae</taxon>
        <taxon>Anthurium</taxon>
    </lineage>
</organism>
<dbReference type="PANTHER" id="PTHR10627:SF68">
    <property type="entry name" value="F26K24.15 PROTEIN-RELATED"/>
    <property type="match status" value="1"/>
</dbReference>
<dbReference type="InterPro" id="IPR013761">
    <property type="entry name" value="SAM/pointed_sf"/>
</dbReference>
<dbReference type="PANTHER" id="PTHR10627">
    <property type="entry name" value="SCP160"/>
    <property type="match status" value="1"/>
</dbReference>
<dbReference type="Gene3D" id="1.10.150.50">
    <property type="entry name" value="Transcription Factor, Ets-1"/>
    <property type="match status" value="1"/>
</dbReference>
<dbReference type="EMBL" id="GDJX01013745">
    <property type="protein sequence ID" value="JAT54191.1"/>
    <property type="molecule type" value="Transcribed_RNA"/>
</dbReference>